<comment type="caution">
    <text evidence="2">The sequence shown here is derived from an EMBL/GenBank/DDBJ whole genome shotgun (WGS) entry which is preliminary data.</text>
</comment>
<dbReference type="AlphaFoldDB" id="A0A1Q5TBF2"/>
<dbReference type="RefSeq" id="WP_074025445.1">
    <property type="nucleotide sequence ID" value="NZ_CAWNAG010000047.1"/>
</dbReference>
<gene>
    <name evidence="2" type="ORF">Xedl_03934</name>
</gene>
<keyword evidence="3" id="KW-1185">Reference proteome</keyword>
<accession>A0A1Q5TBF2</accession>
<reference evidence="2 3" key="1">
    <citation type="submission" date="2016-09" db="EMBL/GenBank/DDBJ databases">
        <title>Xenorhabdus thuongxuanensis sp. nov. and Xenorhabdus eapokensis sp. nov., isolated from Steinernema species.</title>
        <authorList>
            <person name="Kaempfer P."/>
            <person name="Tobias N.J."/>
            <person name="Phan Ke L."/>
            <person name="Bode H.B."/>
            <person name="Glaeser S.P."/>
        </authorList>
    </citation>
    <scope>NUCLEOTIDE SEQUENCE [LARGE SCALE GENOMIC DNA]</scope>
    <source>
        <strain evidence="2 3">DL20</strain>
    </source>
</reference>
<organism evidence="2 3">
    <name type="scientific">Xenorhabdus eapokensis</name>
    <dbReference type="NCBI Taxonomy" id="1873482"/>
    <lineage>
        <taxon>Bacteria</taxon>
        <taxon>Pseudomonadati</taxon>
        <taxon>Pseudomonadota</taxon>
        <taxon>Gammaproteobacteria</taxon>
        <taxon>Enterobacterales</taxon>
        <taxon>Morganellaceae</taxon>
        <taxon>Xenorhabdus</taxon>
    </lineage>
</organism>
<evidence type="ECO:0000313" key="3">
    <source>
        <dbReference type="Proteomes" id="UP000186268"/>
    </source>
</evidence>
<dbReference type="OrthoDB" id="1456570at2"/>
<keyword evidence="2" id="KW-0378">Hydrolase</keyword>
<name>A0A1Q5TBF2_9GAMM</name>
<dbReference type="InterPro" id="IPR025983">
    <property type="entry name" value="Cys_rich_CPCC"/>
</dbReference>
<protein>
    <submittedName>
        <fullName evidence="2">Hydrolase</fullName>
    </submittedName>
</protein>
<dbReference type="GO" id="GO:0016787">
    <property type="term" value="F:hydrolase activity"/>
    <property type="evidence" value="ECO:0007669"/>
    <property type="project" value="UniProtKB-KW"/>
</dbReference>
<dbReference type="Pfam" id="PF14206">
    <property type="entry name" value="Cys_rich_CPCC"/>
    <property type="match status" value="1"/>
</dbReference>
<evidence type="ECO:0000313" key="2">
    <source>
        <dbReference type="EMBL" id="OKO97574.1"/>
    </source>
</evidence>
<sequence length="64" mass="7146">MSDKYHCPCCNHTTLDELGEYLICDICGWEDDPVQSKDAEFQGGANEMSLNEARKAFSEGKKVS</sequence>
<dbReference type="EMBL" id="MKGQ01000140">
    <property type="protein sequence ID" value="OKO97574.1"/>
    <property type="molecule type" value="Genomic_DNA"/>
</dbReference>
<feature type="domain" description="Cysteine-rich CPCC" evidence="1">
    <location>
        <begin position="5"/>
        <end position="59"/>
    </location>
</feature>
<evidence type="ECO:0000259" key="1">
    <source>
        <dbReference type="Pfam" id="PF14206"/>
    </source>
</evidence>
<dbReference type="Proteomes" id="UP000186268">
    <property type="component" value="Unassembled WGS sequence"/>
</dbReference>
<proteinExistence type="predicted"/>